<dbReference type="Gene3D" id="1.20.1720.10">
    <property type="entry name" value="Multidrug resistance protein D"/>
    <property type="match status" value="1"/>
</dbReference>
<feature type="transmembrane region" description="Helical" evidence="6">
    <location>
        <begin position="204"/>
        <end position="221"/>
    </location>
</feature>
<dbReference type="InterPro" id="IPR020846">
    <property type="entry name" value="MFS_dom"/>
</dbReference>
<dbReference type="PANTHER" id="PTHR42718:SF9">
    <property type="entry name" value="MAJOR FACILITATOR SUPERFAMILY MULTIDRUG TRANSPORTER MFSC"/>
    <property type="match status" value="1"/>
</dbReference>
<feature type="transmembrane region" description="Helical" evidence="6">
    <location>
        <begin position="100"/>
        <end position="123"/>
    </location>
</feature>
<dbReference type="InterPro" id="IPR036259">
    <property type="entry name" value="MFS_trans_sf"/>
</dbReference>
<keyword evidence="2" id="KW-0813">Transport</keyword>
<dbReference type="PANTHER" id="PTHR42718">
    <property type="entry name" value="MAJOR FACILITATOR SUPERFAMILY MULTIDRUG TRANSPORTER MFSC"/>
    <property type="match status" value="1"/>
</dbReference>
<evidence type="ECO:0000256" key="2">
    <source>
        <dbReference type="ARBA" id="ARBA00022448"/>
    </source>
</evidence>
<feature type="transmembrane region" description="Helical" evidence="6">
    <location>
        <begin position="227"/>
        <end position="246"/>
    </location>
</feature>
<feature type="transmembrane region" description="Helical" evidence="6">
    <location>
        <begin position="427"/>
        <end position="447"/>
    </location>
</feature>
<evidence type="ECO:0000313" key="8">
    <source>
        <dbReference type="EMBL" id="OLO46313.1"/>
    </source>
</evidence>
<organism evidence="8 9">
    <name type="scientific">Actinomyces oris</name>
    <dbReference type="NCBI Taxonomy" id="544580"/>
    <lineage>
        <taxon>Bacteria</taxon>
        <taxon>Bacillati</taxon>
        <taxon>Actinomycetota</taxon>
        <taxon>Actinomycetes</taxon>
        <taxon>Actinomycetales</taxon>
        <taxon>Actinomycetaceae</taxon>
        <taxon>Actinomyces</taxon>
    </lineage>
</organism>
<feature type="transmembrane region" description="Helical" evidence="6">
    <location>
        <begin position="327"/>
        <end position="349"/>
    </location>
</feature>
<dbReference type="GO" id="GO:0005886">
    <property type="term" value="C:plasma membrane"/>
    <property type="evidence" value="ECO:0007669"/>
    <property type="project" value="UniProtKB-SubCell"/>
</dbReference>
<feature type="transmembrane region" description="Helical" evidence="6">
    <location>
        <begin position="74"/>
        <end position="94"/>
    </location>
</feature>
<dbReference type="EMBL" id="MSKJ01000001">
    <property type="protein sequence ID" value="OLO46313.1"/>
    <property type="molecule type" value="Genomic_DNA"/>
</dbReference>
<sequence>MNGYRRRGALIAALLGFFIVMLDTTVVNVALARIGGDLGAPVSSLQWVVDAYALTFAALQLSAGVACDRMGARGVHLLGLVVFGLLSAACALAPAGGALIAFRALQGVGAAAIVPASLAMLSLIHDRPADRARAIGLWGGAGGIAAAVGPVAGGLLVTFTGWRFVFWVNLPLVAAALWLTARCLPEPTTSLARRREGGDLPGQVLSVAGLAATTYGIIAAGEHGWSPPVVASTLAGLSLLAAFVLVERTASRPMLPTAVFSRPRFALAAAVGFALNTGFFGQLFVLALFLQRYLGYEPWLAGLALAPQACSAVVASPMGGRMTARIGAFPTILTGLLTGAVGFAGLTVATASTPYLLVAALTFLGGFGTALTMPAATSAAVASASAGYTGVAGSVVNAARQTGSVVGVAVLGSLIASGDFLTGFHRAATGASAVFAVAAIPVAIVILRAASRPERVDAP</sequence>
<evidence type="ECO:0000256" key="4">
    <source>
        <dbReference type="ARBA" id="ARBA00022989"/>
    </source>
</evidence>
<evidence type="ECO:0000256" key="1">
    <source>
        <dbReference type="ARBA" id="ARBA00004651"/>
    </source>
</evidence>
<dbReference type="Proteomes" id="UP000186857">
    <property type="component" value="Unassembled WGS sequence"/>
</dbReference>
<dbReference type="Gene3D" id="1.20.1250.20">
    <property type="entry name" value="MFS general substrate transporter like domains"/>
    <property type="match status" value="1"/>
</dbReference>
<comment type="subcellular location">
    <subcellularLocation>
        <location evidence="1">Cell membrane</location>
        <topology evidence="1">Multi-pass membrane protein</topology>
    </subcellularLocation>
</comment>
<accession>A0A1Q8VE02</accession>
<dbReference type="GO" id="GO:0022857">
    <property type="term" value="F:transmembrane transporter activity"/>
    <property type="evidence" value="ECO:0007669"/>
    <property type="project" value="InterPro"/>
</dbReference>
<evidence type="ECO:0000259" key="7">
    <source>
        <dbReference type="PROSITE" id="PS50850"/>
    </source>
</evidence>
<dbReference type="RefSeq" id="WP_075375777.1">
    <property type="nucleotide sequence ID" value="NZ_MSKJ01000001.1"/>
</dbReference>
<dbReference type="PROSITE" id="PS50850">
    <property type="entry name" value="MFS"/>
    <property type="match status" value="1"/>
</dbReference>
<keyword evidence="4 6" id="KW-1133">Transmembrane helix</keyword>
<feature type="transmembrane region" description="Helical" evidence="6">
    <location>
        <begin position="48"/>
        <end position="67"/>
    </location>
</feature>
<dbReference type="InterPro" id="IPR011701">
    <property type="entry name" value="MFS"/>
</dbReference>
<gene>
    <name evidence="8" type="ORF">BKH29_00265</name>
</gene>
<feature type="transmembrane region" description="Helical" evidence="6">
    <location>
        <begin position="355"/>
        <end position="382"/>
    </location>
</feature>
<evidence type="ECO:0000256" key="6">
    <source>
        <dbReference type="SAM" id="Phobius"/>
    </source>
</evidence>
<feature type="transmembrane region" description="Helical" evidence="6">
    <location>
        <begin position="267"/>
        <end position="290"/>
    </location>
</feature>
<feature type="domain" description="Major facilitator superfamily (MFS) profile" evidence="7">
    <location>
        <begin position="9"/>
        <end position="456"/>
    </location>
</feature>
<feature type="transmembrane region" description="Helical" evidence="6">
    <location>
        <begin position="164"/>
        <end position="184"/>
    </location>
</feature>
<dbReference type="OrthoDB" id="9781469at2"/>
<keyword evidence="3 6" id="KW-0812">Transmembrane</keyword>
<reference evidence="8 9" key="1">
    <citation type="submission" date="2016-12" db="EMBL/GenBank/DDBJ databases">
        <title>Genomic Comparison of strains in the 'Actinomyces naeslundii' Group.</title>
        <authorList>
            <person name="Mughal S.R."/>
            <person name="Do T."/>
            <person name="Gilbert S.C."/>
            <person name="Witherden E.A."/>
            <person name="Didelot X."/>
            <person name="Beighton D."/>
        </authorList>
    </citation>
    <scope>NUCLEOTIDE SEQUENCE [LARGE SCALE GENOMIC DNA]</scope>
    <source>
        <strain evidence="8 9">CCUG 33920</strain>
    </source>
</reference>
<evidence type="ECO:0000313" key="9">
    <source>
        <dbReference type="Proteomes" id="UP000186857"/>
    </source>
</evidence>
<dbReference type="AlphaFoldDB" id="A0A1Q8VE02"/>
<proteinExistence type="predicted"/>
<comment type="caution">
    <text evidence="8">The sequence shown here is derived from an EMBL/GenBank/DDBJ whole genome shotgun (WGS) entry which is preliminary data.</text>
</comment>
<dbReference type="Pfam" id="PF07690">
    <property type="entry name" value="MFS_1"/>
    <property type="match status" value="1"/>
</dbReference>
<protein>
    <submittedName>
        <fullName evidence="8">MFS transporter</fullName>
    </submittedName>
</protein>
<name>A0A1Q8VE02_9ACTO</name>
<dbReference type="CDD" id="cd17321">
    <property type="entry name" value="MFS_MMR_MDR_like"/>
    <property type="match status" value="1"/>
</dbReference>
<evidence type="ECO:0000256" key="3">
    <source>
        <dbReference type="ARBA" id="ARBA00022692"/>
    </source>
</evidence>
<keyword evidence="5 6" id="KW-0472">Membrane</keyword>
<dbReference type="SUPFAM" id="SSF103473">
    <property type="entry name" value="MFS general substrate transporter"/>
    <property type="match status" value="1"/>
</dbReference>
<feature type="transmembrane region" description="Helical" evidence="6">
    <location>
        <begin position="135"/>
        <end position="158"/>
    </location>
</feature>
<evidence type="ECO:0000256" key="5">
    <source>
        <dbReference type="ARBA" id="ARBA00023136"/>
    </source>
</evidence>